<dbReference type="OrthoDB" id="5061070at2759"/>
<dbReference type="SUPFAM" id="SSF52540">
    <property type="entry name" value="P-loop containing nucleoside triphosphate hydrolases"/>
    <property type="match status" value="1"/>
</dbReference>
<dbReference type="GO" id="GO:0005874">
    <property type="term" value="C:microtubule"/>
    <property type="evidence" value="ECO:0007669"/>
    <property type="project" value="TreeGrafter"/>
</dbReference>
<dbReference type="Pfam" id="PF01031">
    <property type="entry name" value="Dynamin_M"/>
    <property type="match status" value="1"/>
</dbReference>
<evidence type="ECO:0000259" key="4">
    <source>
        <dbReference type="SMART" id="SM00053"/>
    </source>
</evidence>
<dbReference type="InterPro" id="IPR027417">
    <property type="entry name" value="P-loop_NTPase"/>
</dbReference>
<dbReference type="InterPro" id="IPR045063">
    <property type="entry name" value="Dynamin_N"/>
</dbReference>
<keyword evidence="5" id="KW-0378">Hydrolase</keyword>
<dbReference type="EC" id="3.6.5.5" evidence="5"/>
<dbReference type="EMBL" id="MU825398">
    <property type="protein sequence ID" value="KAJ7393246.1"/>
    <property type="molecule type" value="Genomic_DNA"/>
</dbReference>
<dbReference type="Proteomes" id="UP001163046">
    <property type="component" value="Unassembled WGS sequence"/>
</dbReference>
<dbReference type="InterPro" id="IPR000375">
    <property type="entry name" value="Dynamin_stalk"/>
</dbReference>
<dbReference type="Pfam" id="PF20694">
    <property type="entry name" value="TRADD-like_N"/>
    <property type="match status" value="1"/>
</dbReference>
<dbReference type="InterPro" id="IPR001401">
    <property type="entry name" value="Dynamin_GTPase"/>
</dbReference>
<dbReference type="PANTHER" id="PTHR11566">
    <property type="entry name" value="DYNAMIN"/>
    <property type="match status" value="1"/>
</dbReference>
<proteinExistence type="predicted"/>
<evidence type="ECO:0000256" key="1">
    <source>
        <dbReference type="ARBA" id="ARBA00022741"/>
    </source>
</evidence>
<dbReference type="PRINTS" id="PR00195">
    <property type="entry name" value="DYNAMIN"/>
</dbReference>
<dbReference type="InterPro" id="IPR049341">
    <property type="entry name" value="TRADD-like_N"/>
</dbReference>
<keyword evidence="1" id="KW-0547">Nucleotide-binding</keyword>
<dbReference type="GO" id="GO:0016020">
    <property type="term" value="C:membrane"/>
    <property type="evidence" value="ECO:0007669"/>
    <property type="project" value="TreeGrafter"/>
</dbReference>
<comment type="caution">
    <text evidence="5">The sequence shown here is derived from an EMBL/GenBank/DDBJ whole genome shotgun (WGS) entry which is preliminary data.</text>
</comment>
<organism evidence="5 6">
    <name type="scientific">Desmophyllum pertusum</name>
    <dbReference type="NCBI Taxonomy" id="174260"/>
    <lineage>
        <taxon>Eukaryota</taxon>
        <taxon>Metazoa</taxon>
        <taxon>Cnidaria</taxon>
        <taxon>Anthozoa</taxon>
        <taxon>Hexacorallia</taxon>
        <taxon>Scleractinia</taxon>
        <taxon>Caryophylliina</taxon>
        <taxon>Caryophylliidae</taxon>
        <taxon>Desmophyllum</taxon>
    </lineage>
</organism>
<keyword evidence="6" id="KW-1185">Reference proteome</keyword>
<dbReference type="InterPro" id="IPR022812">
    <property type="entry name" value="Dynamin"/>
</dbReference>
<name>A0A9X0A4D5_9CNID</name>
<dbReference type="Gene3D" id="1.20.120.1240">
    <property type="entry name" value="Dynamin, middle domain"/>
    <property type="match status" value="1"/>
</dbReference>
<dbReference type="GO" id="GO:0008017">
    <property type="term" value="F:microtubule binding"/>
    <property type="evidence" value="ECO:0007669"/>
    <property type="project" value="TreeGrafter"/>
</dbReference>
<dbReference type="AlphaFoldDB" id="A0A9X0A4D5"/>
<protein>
    <submittedName>
        <fullName evidence="5">Dynamin- GTPase protein</fullName>
        <ecNumber evidence="5">3.6.5.5</ecNumber>
    </submittedName>
</protein>
<feature type="domain" description="Dynamin GTPase" evidence="4">
    <location>
        <begin position="266"/>
        <end position="520"/>
    </location>
</feature>
<feature type="coiled-coil region" evidence="3">
    <location>
        <begin position="211"/>
        <end position="251"/>
    </location>
</feature>
<evidence type="ECO:0000313" key="6">
    <source>
        <dbReference type="Proteomes" id="UP001163046"/>
    </source>
</evidence>
<dbReference type="GO" id="GO:0005525">
    <property type="term" value="F:GTP binding"/>
    <property type="evidence" value="ECO:0007669"/>
    <property type="project" value="InterPro"/>
</dbReference>
<evidence type="ECO:0000256" key="2">
    <source>
        <dbReference type="ARBA" id="ARBA00023134"/>
    </source>
</evidence>
<dbReference type="Pfam" id="PF00350">
    <property type="entry name" value="Dynamin_N"/>
    <property type="match status" value="1"/>
</dbReference>
<keyword evidence="2" id="KW-0342">GTP-binding</keyword>
<dbReference type="GO" id="GO:0005737">
    <property type="term" value="C:cytoplasm"/>
    <property type="evidence" value="ECO:0007669"/>
    <property type="project" value="TreeGrafter"/>
</dbReference>
<evidence type="ECO:0000313" key="5">
    <source>
        <dbReference type="EMBL" id="KAJ7393246.1"/>
    </source>
</evidence>
<dbReference type="PANTHER" id="PTHR11566:SF21">
    <property type="entry name" value="DYNAMIN RELATED PROTEIN 1, ISOFORM A"/>
    <property type="match status" value="1"/>
</dbReference>
<keyword evidence="3" id="KW-0175">Coiled coil</keyword>
<dbReference type="Gene3D" id="3.40.50.300">
    <property type="entry name" value="P-loop containing nucleotide triphosphate hydrolases"/>
    <property type="match status" value="1"/>
</dbReference>
<evidence type="ECO:0000256" key="3">
    <source>
        <dbReference type="SAM" id="Coils"/>
    </source>
</evidence>
<accession>A0A9X0A4D5</accession>
<dbReference type="GO" id="GO:0003924">
    <property type="term" value="F:GTPase activity"/>
    <property type="evidence" value="ECO:0007669"/>
    <property type="project" value="InterPro"/>
</dbReference>
<sequence length="773" mass="86871">MVIQLRVRIDCEAIAEPGPRVEASEMLVEEGGPLAVNQGTAVIPIASGKPQAEATGGLGVVDTSNDGLPSAQRVLNFIALKSFRTVDPSKPEELNGFLQYMEKIRKVLILDVQPGSLIITVECSSLEILEGLWDAYCAGHLNEMAQLFLVTDNILKEFGLIEVKLTTTILEEEYRACREYFLQSPAKNLEPLGQSAEMAFKTYTEKDRSLFKKLQENRTEQEELQQRLNALKEHERQMEEESETQEKADINMSGVVKTPVAKYGRISEFGVVLDFIQTMISNDTLRQAFNIPHLVVVGRQNMAKTTLINRLIGRYLLPMRRNETANTLQARTTYPIILNLRKGEKRTVEVKCDKVPGIGGTVENPTDDVVENFLNQVSGHLPKEEGTPISKTPVNVTLTGPELTNLTLVDLPGAHFANDDPRMNHVTQSLVLEYIEKNTNSIIVIVSEVGDPTGDSAINLVMQKAADFRSRTICALTKPDKLRDSDDMGKRVAMNESSFTPEDNRFILLRGKDGTDPNEKDWDAEMTRIKEKEWFGRHKQYKDIQHVCGIDRLMDTMISLLAEKMITEIPILVRQMKQRKTVVDEMLKKLEDSEVPESSEGKGAVAMKLKNNLIKDCFQGGPFGLRDDDEIRKQQKKLEGVAAPLGESSENSQLLQKLLYEDYTGYQRNGKAVRVVRVQSPVDQLFPLSQSLVQNVEVTLRKIVQKSIEHSLSKFPSLKQAVEAKVVSKIFDTKRDQTIQFIQQFLAMQKKNIDVVYAPVPMPGEISLWKATL</sequence>
<reference evidence="5" key="1">
    <citation type="submission" date="2023-01" db="EMBL/GenBank/DDBJ databases">
        <title>Genome assembly of the deep-sea coral Lophelia pertusa.</title>
        <authorList>
            <person name="Herrera S."/>
            <person name="Cordes E."/>
        </authorList>
    </citation>
    <scope>NUCLEOTIDE SEQUENCE</scope>
    <source>
        <strain evidence="5">USNM1676648</strain>
        <tissue evidence="5">Polyp</tissue>
    </source>
</reference>
<gene>
    <name evidence="5" type="primary">DNM1_2</name>
    <name evidence="5" type="ORF">OS493_006215</name>
</gene>
<dbReference type="SMART" id="SM00053">
    <property type="entry name" value="DYNc"/>
    <property type="match status" value="1"/>
</dbReference>